<protein>
    <submittedName>
        <fullName evidence="5">Putative tick kunitz 22</fullName>
    </submittedName>
</protein>
<accession>A0A023FPR4</accession>
<evidence type="ECO:0000259" key="4">
    <source>
        <dbReference type="PROSITE" id="PS50279"/>
    </source>
</evidence>
<dbReference type="Gene3D" id="4.10.410.10">
    <property type="entry name" value="Pancreatic trypsin inhibitor Kunitz domain"/>
    <property type="match status" value="1"/>
</dbReference>
<keyword evidence="3" id="KW-0732">Signal</keyword>
<dbReference type="Pfam" id="PF00014">
    <property type="entry name" value="Kunitz_BPTI"/>
    <property type="match status" value="1"/>
</dbReference>
<dbReference type="AlphaFoldDB" id="A0A023FPR4"/>
<dbReference type="InterPro" id="IPR002223">
    <property type="entry name" value="Kunitz_BPTI"/>
</dbReference>
<dbReference type="GO" id="GO:0004867">
    <property type="term" value="F:serine-type endopeptidase inhibitor activity"/>
    <property type="evidence" value="ECO:0007669"/>
    <property type="project" value="UniProtKB-KW"/>
</dbReference>
<keyword evidence="1" id="KW-0646">Protease inhibitor</keyword>
<feature type="domain" description="BPTI/Kunitz inhibitor" evidence="4">
    <location>
        <begin position="46"/>
        <end position="94"/>
    </location>
</feature>
<evidence type="ECO:0000256" key="2">
    <source>
        <dbReference type="ARBA" id="ARBA00022900"/>
    </source>
</evidence>
<keyword evidence="2" id="KW-0722">Serine protease inhibitor</keyword>
<dbReference type="PROSITE" id="PS50279">
    <property type="entry name" value="BPTI_KUNITZ_2"/>
    <property type="match status" value="1"/>
</dbReference>
<feature type="signal peptide" evidence="3">
    <location>
        <begin position="1"/>
        <end position="16"/>
    </location>
</feature>
<dbReference type="SMART" id="SM00131">
    <property type="entry name" value="KU"/>
    <property type="match status" value="1"/>
</dbReference>
<dbReference type="PANTHER" id="PTHR10083">
    <property type="entry name" value="KUNITZ-TYPE PROTEASE INHIBITOR-RELATED"/>
    <property type="match status" value="1"/>
</dbReference>
<dbReference type="InterPro" id="IPR036880">
    <property type="entry name" value="Kunitz_BPTI_sf"/>
</dbReference>
<evidence type="ECO:0000256" key="3">
    <source>
        <dbReference type="SAM" id="SignalP"/>
    </source>
</evidence>
<dbReference type="PROSITE" id="PS00280">
    <property type="entry name" value="BPTI_KUNITZ_1"/>
    <property type="match status" value="1"/>
</dbReference>
<reference evidence="5" key="1">
    <citation type="submission" date="2014-03" db="EMBL/GenBank/DDBJ databases">
        <title>The sialotranscriptome of Amblyomma triste, Amblyomma parvum and Amblyomma cajennense ticks, uncovered by 454-based RNA-seq.</title>
        <authorList>
            <person name="Garcia G.R."/>
            <person name="Gardinassi L.G."/>
            <person name="Ribeiro J.M."/>
            <person name="Anatriello E."/>
            <person name="Ferreira B.R."/>
            <person name="Moreira H.N."/>
            <person name="Mafra C."/>
            <person name="Olegario M.M."/>
            <person name="Szabo P.J."/>
            <person name="Miranda-Santos I.K."/>
            <person name="Maruyama S.R."/>
        </authorList>
    </citation>
    <scope>NUCLEOTIDE SEQUENCE</scope>
    <source>
        <strain evidence="5">Uberlandia</strain>
        <tissue evidence="5">Salivary glands</tissue>
    </source>
</reference>
<name>A0A023FPR4_AMBCJ</name>
<dbReference type="InterPro" id="IPR020901">
    <property type="entry name" value="Prtase_inh_Kunz-CS"/>
</dbReference>
<organism evidence="5">
    <name type="scientific">Amblyomma cajennense</name>
    <name type="common">Cayenne tick</name>
    <name type="synonym">Acarus cajennensis</name>
    <dbReference type="NCBI Taxonomy" id="34607"/>
    <lineage>
        <taxon>Eukaryota</taxon>
        <taxon>Metazoa</taxon>
        <taxon>Ecdysozoa</taxon>
        <taxon>Arthropoda</taxon>
        <taxon>Chelicerata</taxon>
        <taxon>Arachnida</taxon>
        <taxon>Acari</taxon>
        <taxon>Parasitiformes</taxon>
        <taxon>Ixodida</taxon>
        <taxon>Ixodoidea</taxon>
        <taxon>Ixodidae</taxon>
        <taxon>Amblyomminae</taxon>
        <taxon>Amblyomma</taxon>
    </lineage>
</organism>
<evidence type="ECO:0000313" key="5">
    <source>
        <dbReference type="EMBL" id="JAC23726.1"/>
    </source>
</evidence>
<dbReference type="SUPFAM" id="SSF57362">
    <property type="entry name" value="BPTI-like"/>
    <property type="match status" value="1"/>
</dbReference>
<dbReference type="EMBL" id="GBBK01000756">
    <property type="protein sequence ID" value="JAC23726.1"/>
    <property type="molecule type" value="mRNA"/>
</dbReference>
<sequence>MRVLLVAALLFTSCAAFFYEGEEEEQEHGIQICAPSGNEDQCRALCTTPPDDGPCRALIPRWGWYGSSCEQFFYGGCYGNNNSFPTENDCKKACSNYRYPQIN</sequence>
<dbReference type="InterPro" id="IPR050098">
    <property type="entry name" value="TFPI/VKTCI-like"/>
</dbReference>
<dbReference type="PRINTS" id="PR00759">
    <property type="entry name" value="BASICPTASE"/>
</dbReference>
<proteinExistence type="evidence at transcript level"/>
<feature type="chain" id="PRO_5001515684" evidence="3">
    <location>
        <begin position="17"/>
        <end position="103"/>
    </location>
</feature>
<evidence type="ECO:0000256" key="1">
    <source>
        <dbReference type="ARBA" id="ARBA00022690"/>
    </source>
</evidence>